<dbReference type="Pfam" id="PF07687">
    <property type="entry name" value="M20_dimer"/>
    <property type="match status" value="1"/>
</dbReference>
<accession>A0A7W7Z4W1</accession>
<dbReference type="InterPro" id="IPR051458">
    <property type="entry name" value="Cyt/Met_Dipeptidase"/>
</dbReference>
<dbReference type="EMBL" id="JACHIH010000014">
    <property type="protein sequence ID" value="MBB5047790.1"/>
    <property type="molecule type" value="Genomic_DNA"/>
</dbReference>
<dbReference type="GO" id="GO:0008233">
    <property type="term" value="F:peptidase activity"/>
    <property type="evidence" value="ECO:0007669"/>
    <property type="project" value="UniProtKB-KW"/>
</dbReference>
<dbReference type="GO" id="GO:0046872">
    <property type="term" value="F:metal ion binding"/>
    <property type="evidence" value="ECO:0007669"/>
    <property type="project" value="UniProtKB-KW"/>
</dbReference>
<keyword evidence="3 5" id="KW-0378">Hydrolase</keyword>
<dbReference type="PANTHER" id="PTHR43270:SF12">
    <property type="entry name" value="SUCCINYL-DIAMINOPIMELATE DESUCCINYLASE"/>
    <property type="match status" value="1"/>
</dbReference>
<comment type="caution">
    <text evidence="5">The sequence shown here is derived from an EMBL/GenBank/DDBJ whole genome shotgun (WGS) entry which is preliminary data.</text>
</comment>
<organism evidence="5 6">
    <name type="scientific">Rhodopseudomonas rhenobacensis</name>
    <dbReference type="NCBI Taxonomy" id="87461"/>
    <lineage>
        <taxon>Bacteria</taxon>
        <taxon>Pseudomonadati</taxon>
        <taxon>Pseudomonadota</taxon>
        <taxon>Alphaproteobacteria</taxon>
        <taxon>Hyphomicrobiales</taxon>
        <taxon>Nitrobacteraceae</taxon>
        <taxon>Rhodopseudomonas</taxon>
    </lineage>
</organism>
<dbReference type="NCBIfam" id="NF006579">
    <property type="entry name" value="PRK09104.1"/>
    <property type="match status" value="1"/>
</dbReference>
<dbReference type="Pfam" id="PF01546">
    <property type="entry name" value="Peptidase_M20"/>
    <property type="match status" value="1"/>
</dbReference>
<proteinExistence type="predicted"/>
<dbReference type="InterPro" id="IPR002933">
    <property type="entry name" value="Peptidase_M20"/>
</dbReference>
<dbReference type="RefSeq" id="WP_184257956.1">
    <property type="nucleotide sequence ID" value="NZ_JACHIH010000014.1"/>
</dbReference>
<evidence type="ECO:0000256" key="3">
    <source>
        <dbReference type="ARBA" id="ARBA00022801"/>
    </source>
</evidence>
<keyword evidence="2" id="KW-0479">Metal-binding</keyword>
<reference evidence="5 6" key="1">
    <citation type="submission" date="2020-08" db="EMBL/GenBank/DDBJ databases">
        <title>Genomic Encyclopedia of Type Strains, Phase IV (KMG-IV): sequencing the most valuable type-strain genomes for metagenomic binning, comparative biology and taxonomic classification.</title>
        <authorList>
            <person name="Goeker M."/>
        </authorList>
    </citation>
    <scope>NUCLEOTIDE SEQUENCE [LARGE SCALE GENOMIC DNA]</scope>
    <source>
        <strain evidence="5 6">DSM 12706</strain>
    </source>
</reference>
<dbReference type="EC" id="3.5.1.-" evidence="5"/>
<evidence type="ECO:0000313" key="5">
    <source>
        <dbReference type="EMBL" id="MBB5047790.1"/>
    </source>
</evidence>
<dbReference type="Gene3D" id="3.40.630.10">
    <property type="entry name" value="Zn peptidases"/>
    <property type="match status" value="1"/>
</dbReference>
<evidence type="ECO:0000256" key="2">
    <source>
        <dbReference type="ARBA" id="ARBA00022723"/>
    </source>
</evidence>
<dbReference type="GO" id="GO:0006508">
    <property type="term" value="P:proteolysis"/>
    <property type="evidence" value="ECO:0007669"/>
    <property type="project" value="UniProtKB-KW"/>
</dbReference>
<dbReference type="PANTHER" id="PTHR43270">
    <property type="entry name" value="BETA-ALA-HIS DIPEPTIDASE"/>
    <property type="match status" value="1"/>
</dbReference>
<feature type="domain" description="Peptidase M20 dimerisation" evidence="4">
    <location>
        <begin position="208"/>
        <end position="364"/>
    </location>
</feature>
<gene>
    <name evidence="5" type="ORF">HNR60_002547</name>
</gene>
<name>A0A7W7Z4W1_9BRAD</name>
<evidence type="ECO:0000313" key="6">
    <source>
        <dbReference type="Proteomes" id="UP000542353"/>
    </source>
</evidence>
<keyword evidence="1" id="KW-0645">Protease</keyword>
<evidence type="ECO:0000259" key="4">
    <source>
        <dbReference type="Pfam" id="PF07687"/>
    </source>
</evidence>
<keyword evidence="6" id="KW-1185">Reference proteome</keyword>
<evidence type="ECO:0000256" key="1">
    <source>
        <dbReference type="ARBA" id="ARBA00022670"/>
    </source>
</evidence>
<protein>
    <submittedName>
        <fullName evidence="5">Amidohydrolase</fullName>
        <ecNumber evidence="5">3.5.1.-</ecNumber>
    </submittedName>
</protein>
<dbReference type="InterPro" id="IPR011650">
    <property type="entry name" value="Peptidase_M20_dimer"/>
</dbReference>
<sequence>MTETSQLQSVLDRVDADFDASVQRLFALLRIKSISADAAFAEDCKAAAAHLAADIATLGFTTEVRPTGGHPAVVARGNGNTGDRPHALFYGHYDVQPVDPLNLWHRPPFEPAIADHADGRKIIVARGAQDDKGQLSTFIEACRAWKSVAGALPIDLTIVIEGEEEVGSKNFVAFLEQHKRDLAADYALVCDTGMWDRDTPAITTSLRGLVYEEVIIKAADRDLHSGIYGGGAQNPIRVLTRILGGLHDDNGHITIPGFYDGVKDVPPEVLEQWKKLNLTAESFLKPIGLSIPAGETDRLLIEQISSRPTCDINGIVGGYTGEGSKTVIPAHASAKVSFRLVDGQDPKKIRDAFRAYVTARLPKDCKAEFLDHSNAPAIALDWGMKPLAAAKRALTDEWGKEALLVGSGASIPIVADFKRILDVDTLLVGFGLDDDNIHSPNEKYDVKSFHKGIRSWVRILAALAAAPK</sequence>
<dbReference type="AlphaFoldDB" id="A0A7W7Z4W1"/>
<dbReference type="Proteomes" id="UP000542353">
    <property type="component" value="Unassembled WGS sequence"/>
</dbReference>
<dbReference type="SUPFAM" id="SSF53187">
    <property type="entry name" value="Zn-dependent exopeptidases"/>
    <property type="match status" value="1"/>
</dbReference>
<dbReference type="Gene3D" id="3.30.70.360">
    <property type="match status" value="1"/>
</dbReference>